<keyword evidence="2 5" id="KW-0812">Transmembrane</keyword>
<evidence type="ECO:0000256" key="1">
    <source>
        <dbReference type="ARBA" id="ARBA00004141"/>
    </source>
</evidence>
<evidence type="ECO:0000256" key="2">
    <source>
        <dbReference type="ARBA" id="ARBA00022692"/>
    </source>
</evidence>
<accession>A0A386HNZ6</accession>
<feature type="domain" description="Methylamine utilisation protein MauE" evidence="6">
    <location>
        <begin position="4"/>
        <end position="131"/>
    </location>
</feature>
<reference evidence="7 8" key="1">
    <citation type="submission" date="2018-09" db="EMBL/GenBank/DDBJ databases">
        <title>Arachidicoccus sp. nov., a bacterium isolated from soil.</title>
        <authorList>
            <person name="Weon H.-Y."/>
            <person name="Kwon S.-W."/>
            <person name="Lee S.A."/>
        </authorList>
    </citation>
    <scope>NUCLEOTIDE SEQUENCE [LARGE SCALE GENOMIC DNA]</scope>
    <source>
        <strain evidence="7 8">KIS59-12</strain>
    </source>
</reference>
<evidence type="ECO:0000259" key="6">
    <source>
        <dbReference type="Pfam" id="PF07291"/>
    </source>
</evidence>
<evidence type="ECO:0000256" key="5">
    <source>
        <dbReference type="SAM" id="Phobius"/>
    </source>
</evidence>
<feature type="transmembrane region" description="Helical" evidence="5">
    <location>
        <begin position="116"/>
        <end position="132"/>
    </location>
</feature>
<feature type="transmembrane region" description="Helical" evidence="5">
    <location>
        <begin position="45"/>
        <end position="66"/>
    </location>
</feature>
<keyword evidence="8" id="KW-1185">Reference proteome</keyword>
<proteinExistence type="predicted"/>
<name>A0A386HNZ6_9BACT</name>
<dbReference type="AlphaFoldDB" id="A0A386HNZ6"/>
<dbReference type="Proteomes" id="UP000266118">
    <property type="component" value="Chromosome"/>
</dbReference>
<keyword evidence="4 5" id="KW-0472">Membrane</keyword>
<dbReference type="EMBL" id="CP032489">
    <property type="protein sequence ID" value="AYD47402.1"/>
    <property type="molecule type" value="Genomic_DNA"/>
</dbReference>
<dbReference type="Pfam" id="PF07291">
    <property type="entry name" value="MauE"/>
    <property type="match status" value="1"/>
</dbReference>
<gene>
    <name evidence="7" type="ORF">D6B99_07135</name>
</gene>
<evidence type="ECO:0000313" key="7">
    <source>
        <dbReference type="EMBL" id="AYD47402.1"/>
    </source>
</evidence>
<dbReference type="GO" id="GO:0016020">
    <property type="term" value="C:membrane"/>
    <property type="evidence" value="ECO:0007669"/>
    <property type="project" value="UniProtKB-SubCell"/>
</dbReference>
<dbReference type="KEGG" id="ark:D6B99_07135"/>
<evidence type="ECO:0000256" key="4">
    <source>
        <dbReference type="ARBA" id="ARBA00023136"/>
    </source>
</evidence>
<keyword evidence="3 5" id="KW-1133">Transmembrane helix</keyword>
<dbReference type="RefSeq" id="WP_119986482.1">
    <property type="nucleotide sequence ID" value="NZ_CP032489.1"/>
</dbReference>
<protein>
    <recommendedName>
        <fullName evidence="6">Methylamine utilisation protein MauE domain-containing protein</fullName>
    </recommendedName>
</protein>
<feature type="transmembrane region" description="Helical" evidence="5">
    <location>
        <begin position="73"/>
        <end position="96"/>
    </location>
</feature>
<dbReference type="GO" id="GO:0030416">
    <property type="term" value="P:methylamine metabolic process"/>
    <property type="evidence" value="ECO:0007669"/>
    <property type="project" value="InterPro"/>
</dbReference>
<evidence type="ECO:0000313" key="8">
    <source>
        <dbReference type="Proteomes" id="UP000266118"/>
    </source>
</evidence>
<organism evidence="7 8">
    <name type="scientific">Arachidicoccus soli</name>
    <dbReference type="NCBI Taxonomy" id="2341117"/>
    <lineage>
        <taxon>Bacteria</taxon>
        <taxon>Pseudomonadati</taxon>
        <taxon>Bacteroidota</taxon>
        <taxon>Chitinophagia</taxon>
        <taxon>Chitinophagales</taxon>
        <taxon>Chitinophagaceae</taxon>
        <taxon>Arachidicoccus</taxon>
    </lineage>
</organism>
<dbReference type="OrthoDB" id="680026at2"/>
<comment type="subcellular location">
    <subcellularLocation>
        <location evidence="1">Membrane</location>
        <topology evidence="1">Multi-pass membrane protein</topology>
    </subcellularLocation>
</comment>
<dbReference type="InterPro" id="IPR009908">
    <property type="entry name" value="Methylamine_util_MauE"/>
</dbReference>
<evidence type="ECO:0000256" key="3">
    <source>
        <dbReference type="ARBA" id="ARBA00022989"/>
    </source>
</evidence>
<sequence length="152" mass="17181">MKKEYLLTFISTLLILLWIYAAGSKLAEYTIFKDQLARQPLPSWSIPLLAWALPLIELVAVALLSFQQTLCKGFFLSFLLMFAFTVYIGLGLAHVYDKIPCSCGGILGKIKWKGHLIFNIFFLLLSLAGLLLQKSSYKAVSKFYPARPTRKI</sequence>